<dbReference type="Proteomes" id="UP000783686">
    <property type="component" value="Unassembled WGS sequence"/>
</dbReference>
<dbReference type="EMBL" id="CAJFCW020000003">
    <property type="protein sequence ID" value="CAG9101961.1"/>
    <property type="molecule type" value="Genomic_DNA"/>
</dbReference>
<evidence type="ECO:0000313" key="3">
    <source>
        <dbReference type="Proteomes" id="UP000614601"/>
    </source>
</evidence>
<dbReference type="EMBL" id="CAJFDH010000003">
    <property type="protein sequence ID" value="CAD5214039.1"/>
    <property type="molecule type" value="Genomic_DNA"/>
</dbReference>
<feature type="compositionally biased region" description="Basic and acidic residues" evidence="1">
    <location>
        <begin position="33"/>
        <end position="44"/>
    </location>
</feature>
<dbReference type="OrthoDB" id="10552749at2759"/>
<feature type="region of interest" description="Disordered" evidence="1">
    <location>
        <begin position="1"/>
        <end position="65"/>
    </location>
</feature>
<accession>A0A811KGR5</accession>
<dbReference type="AlphaFoldDB" id="A0A811KGR5"/>
<evidence type="ECO:0000256" key="1">
    <source>
        <dbReference type="SAM" id="MobiDB-lite"/>
    </source>
</evidence>
<gene>
    <name evidence="2" type="ORF">BOKJ2_LOCUS5393</name>
</gene>
<evidence type="ECO:0000313" key="2">
    <source>
        <dbReference type="EMBL" id="CAD5214039.1"/>
    </source>
</evidence>
<feature type="compositionally biased region" description="Polar residues" evidence="1">
    <location>
        <begin position="1"/>
        <end position="11"/>
    </location>
</feature>
<organism evidence="2 3">
    <name type="scientific">Bursaphelenchus okinawaensis</name>
    <dbReference type="NCBI Taxonomy" id="465554"/>
    <lineage>
        <taxon>Eukaryota</taxon>
        <taxon>Metazoa</taxon>
        <taxon>Ecdysozoa</taxon>
        <taxon>Nematoda</taxon>
        <taxon>Chromadorea</taxon>
        <taxon>Rhabditida</taxon>
        <taxon>Tylenchina</taxon>
        <taxon>Tylenchomorpha</taxon>
        <taxon>Aphelenchoidea</taxon>
        <taxon>Aphelenchoididae</taxon>
        <taxon>Bursaphelenchus</taxon>
    </lineage>
</organism>
<dbReference type="Proteomes" id="UP000614601">
    <property type="component" value="Unassembled WGS sequence"/>
</dbReference>
<comment type="caution">
    <text evidence="2">The sequence shown here is derived from an EMBL/GenBank/DDBJ whole genome shotgun (WGS) entry which is preliminary data.</text>
</comment>
<sequence length="105" mass="11778">MSNATTCQQPHSILISDPASVDHSHQHVQFTIPKEHLHTHENSRKPRSRTNSPPNDKTATPEVPMDEVELLKRGLRSQKGECLHDAEDCECEKCANLSPEDNNSN</sequence>
<reference evidence="2" key="1">
    <citation type="submission" date="2020-09" db="EMBL/GenBank/DDBJ databases">
        <authorList>
            <person name="Kikuchi T."/>
        </authorList>
    </citation>
    <scope>NUCLEOTIDE SEQUENCE</scope>
    <source>
        <strain evidence="2">SH1</strain>
    </source>
</reference>
<protein>
    <submittedName>
        <fullName evidence="2">Uncharacterized protein</fullName>
    </submittedName>
</protein>
<keyword evidence="3" id="KW-1185">Reference proteome</keyword>
<proteinExistence type="predicted"/>
<name>A0A811KGR5_9BILA</name>
<feature type="compositionally biased region" description="Polar residues" evidence="1">
    <location>
        <begin position="49"/>
        <end position="58"/>
    </location>
</feature>